<dbReference type="EMBL" id="QZJW01000058">
    <property type="protein sequence ID" value="RJO59893.1"/>
    <property type="molecule type" value="Genomic_DNA"/>
</dbReference>
<dbReference type="Proteomes" id="UP000285655">
    <property type="component" value="Unassembled WGS sequence"/>
</dbReference>
<proteinExistence type="predicted"/>
<accession>A0A419D9X0</accession>
<reference evidence="1 2" key="1">
    <citation type="journal article" date="2017" name="ISME J.">
        <title>Energy and carbon metabolisms in a deep terrestrial subsurface fluid microbial community.</title>
        <authorList>
            <person name="Momper L."/>
            <person name="Jungbluth S.P."/>
            <person name="Lee M.D."/>
            <person name="Amend J.P."/>
        </authorList>
    </citation>
    <scope>NUCLEOTIDE SEQUENCE [LARGE SCALE GENOMIC DNA]</scope>
    <source>
        <strain evidence="1">SURF_29</strain>
    </source>
</reference>
<evidence type="ECO:0000313" key="1">
    <source>
        <dbReference type="EMBL" id="RJO59893.1"/>
    </source>
</evidence>
<gene>
    <name evidence="1" type="ORF">C4544_07360</name>
</gene>
<sequence length="100" mass="11273">MKVIKNIAENRDLLAAEKVARLKNLNKENVRLFGRSDLPVDEKIISLVIDALTKLSLVQTILHSEDLLELNGYKLNGTVEVIDEVFNLLDAAVELHTRTH</sequence>
<protein>
    <submittedName>
        <fullName evidence="1">Uncharacterized protein</fullName>
    </submittedName>
</protein>
<dbReference type="AlphaFoldDB" id="A0A419D9X0"/>
<evidence type="ECO:0000313" key="2">
    <source>
        <dbReference type="Proteomes" id="UP000285655"/>
    </source>
</evidence>
<comment type="caution">
    <text evidence="1">The sequence shown here is derived from an EMBL/GenBank/DDBJ whole genome shotgun (WGS) entry which is preliminary data.</text>
</comment>
<name>A0A419D9X0_9BACT</name>
<organism evidence="1 2">
    <name type="scientific">candidate division WS5 bacterium</name>
    <dbReference type="NCBI Taxonomy" id="2093353"/>
    <lineage>
        <taxon>Bacteria</taxon>
        <taxon>candidate division WS5</taxon>
    </lineage>
</organism>